<evidence type="ECO:0000259" key="2">
    <source>
        <dbReference type="Pfam" id="PF05598"/>
    </source>
</evidence>
<proteinExistence type="predicted"/>
<feature type="compositionally biased region" description="Basic and acidic residues" evidence="1">
    <location>
        <begin position="233"/>
        <end position="260"/>
    </location>
</feature>
<reference evidence="4 5" key="1">
    <citation type="submission" date="2012-08" db="EMBL/GenBank/DDBJ databases">
        <title>Whole genome shotgun sequence of Gordonia rubripertincta NBRC 101908.</title>
        <authorList>
            <person name="Takarada H."/>
            <person name="Hosoyama A."/>
            <person name="Tsuchikane K."/>
            <person name="Katsumata H."/>
            <person name="Baba S."/>
            <person name="Ohji S."/>
            <person name="Yamazaki S."/>
            <person name="Fujita N."/>
        </authorList>
    </citation>
    <scope>NUCLEOTIDE SEQUENCE [LARGE SCALE GENOMIC DNA]</scope>
    <source>
        <strain evidence="4 5">NBRC 101908</strain>
    </source>
</reference>
<name>A0ABQ0HMF0_GORRU</name>
<protein>
    <submittedName>
        <fullName evidence="4">Transposase</fullName>
    </submittedName>
</protein>
<accession>A0ABQ0HMF0</accession>
<dbReference type="Pfam" id="PF13751">
    <property type="entry name" value="DDE_Tnp_1_6"/>
    <property type="match status" value="1"/>
</dbReference>
<feature type="region of interest" description="Disordered" evidence="1">
    <location>
        <begin position="225"/>
        <end position="270"/>
    </location>
</feature>
<feature type="region of interest" description="Disordered" evidence="1">
    <location>
        <begin position="325"/>
        <end position="374"/>
    </location>
</feature>
<dbReference type="Proteomes" id="UP000010744">
    <property type="component" value="Unassembled WGS sequence"/>
</dbReference>
<evidence type="ECO:0000313" key="5">
    <source>
        <dbReference type="Proteomes" id="UP000010744"/>
    </source>
</evidence>
<dbReference type="InterPro" id="IPR008490">
    <property type="entry name" value="Transposase_InsH_N"/>
</dbReference>
<dbReference type="PANTHER" id="PTHR33408:SF4">
    <property type="entry name" value="TRANSPOSASE DDE DOMAIN-CONTAINING PROTEIN"/>
    <property type="match status" value="1"/>
</dbReference>
<evidence type="ECO:0000259" key="3">
    <source>
        <dbReference type="Pfam" id="PF13751"/>
    </source>
</evidence>
<evidence type="ECO:0000256" key="1">
    <source>
        <dbReference type="SAM" id="MobiDB-lite"/>
    </source>
</evidence>
<feature type="domain" description="Transposase DDE" evidence="3">
    <location>
        <begin position="491"/>
        <end position="552"/>
    </location>
</feature>
<dbReference type="PANTHER" id="PTHR33408">
    <property type="entry name" value="TRANSPOSASE"/>
    <property type="match status" value="1"/>
</dbReference>
<comment type="caution">
    <text evidence="4">The sequence shown here is derived from an EMBL/GenBank/DDBJ whole genome shotgun (WGS) entry which is preliminary data.</text>
</comment>
<evidence type="ECO:0000313" key="4">
    <source>
        <dbReference type="EMBL" id="GAB83446.1"/>
    </source>
</evidence>
<gene>
    <name evidence="4" type="ORF">GORBP_007_00010</name>
</gene>
<dbReference type="EMBL" id="BAHB01000007">
    <property type="protein sequence ID" value="GAB83446.1"/>
    <property type="molecule type" value="Genomic_DNA"/>
</dbReference>
<keyword evidence="5" id="KW-1185">Reference proteome</keyword>
<feature type="region of interest" description="Disordered" evidence="1">
    <location>
        <begin position="174"/>
        <end position="203"/>
    </location>
</feature>
<dbReference type="InterPro" id="IPR025668">
    <property type="entry name" value="Tnp_DDE_dom"/>
</dbReference>
<sequence length="564" mass="60808">MAKGYRPVQRDQQFLMPPSMREWLAADDPVWLVIDTVASLDTSAVQAVRKTGGAGRAAYHPDMLLTLLIWGWAQGQRSSRQLERLCHRDVAYRIICAGDVPDHVTISRFRADCAPAIENLFVQVLMLCSRVGMGQLGVVALDGVKIASNASLSANRTEQGLRAALAAEAARAAAEHEAADVAEDDAHGDDRGDQLPRELHDPGSRHARITEALADLAAHNEQLNDAESAAAQRKNDREQAGEKAQKAREETVQRARERRASGGPATGKGSLPVEIEVEVLTESLARAIAVHQDKIDRYRPGQRGREPGPVETNYYVLRAQRALQRALDRQQQRHAKSAPDSTPTPPATATAATTSRARRAPRRNITDPQSRMMPLRGGGWLQGFNCQAVTSDDGLIIATGVGNSPADAPTFTTMLDKAVTAATLIDTHRPHPPATTGIGVVLADAGYLSEHNLTTPGPDRLIATGKSRAVSEAAQHTPTHGPPPPDASPIEAMAHRLATPEGHALYRQRAHIAETPFGHAKHNLGFRRFTSRGLDRAAAEFSFHALVHNLFKAIGNPALAPALT</sequence>
<feature type="domain" description="Transposase InsH N-terminal" evidence="2">
    <location>
        <begin position="41"/>
        <end position="111"/>
    </location>
</feature>
<organism evidence="4 5">
    <name type="scientific">Gordonia rubripertincta NBRC 101908</name>
    <dbReference type="NCBI Taxonomy" id="1077975"/>
    <lineage>
        <taxon>Bacteria</taxon>
        <taxon>Bacillati</taxon>
        <taxon>Actinomycetota</taxon>
        <taxon>Actinomycetes</taxon>
        <taxon>Mycobacteriales</taxon>
        <taxon>Gordoniaceae</taxon>
        <taxon>Gordonia</taxon>
    </lineage>
</organism>
<dbReference type="RefSeq" id="WP_005194066.1">
    <property type="nucleotide sequence ID" value="NZ_BAHB01000007.1"/>
</dbReference>
<dbReference type="Pfam" id="PF05598">
    <property type="entry name" value="DUF772"/>
    <property type="match status" value="1"/>
</dbReference>